<protein>
    <submittedName>
        <fullName evidence="1">Uncharacterized protein</fullName>
    </submittedName>
</protein>
<gene>
    <name evidence="1" type="ORF">SDC9_75124</name>
</gene>
<name>A0A644YKS8_9ZZZZ</name>
<dbReference type="EMBL" id="VSSQ01005296">
    <property type="protein sequence ID" value="MPM28598.1"/>
    <property type="molecule type" value="Genomic_DNA"/>
</dbReference>
<proteinExistence type="predicted"/>
<comment type="caution">
    <text evidence="1">The sequence shown here is derived from an EMBL/GenBank/DDBJ whole genome shotgun (WGS) entry which is preliminary data.</text>
</comment>
<accession>A0A644YKS8</accession>
<dbReference type="AlphaFoldDB" id="A0A644YKS8"/>
<reference evidence="1" key="1">
    <citation type="submission" date="2019-08" db="EMBL/GenBank/DDBJ databases">
        <authorList>
            <person name="Kucharzyk K."/>
            <person name="Murdoch R.W."/>
            <person name="Higgins S."/>
            <person name="Loffler F."/>
        </authorList>
    </citation>
    <scope>NUCLEOTIDE SEQUENCE</scope>
</reference>
<organism evidence="1">
    <name type="scientific">bioreactor metagenome</name>
    <dbReference type="NCBI Taxonomy" id="1076179"/>
    <lineage>
        <taxon>unclassified sequences</taxon>
        <taxon>metagenomes</taxon>
        <taxon>ecological metagenomes</taxon>
    </lineage>
</organism>
<sequence length="451" mass="49898">MSSVPYVHSAEGRNWKSLLLALGGKQNPPVSRIHLPAYQELVPSKYLQAFHMVSYVNRALLAPETLVYPELENYPYSRFSKSRMFTRFQLLSSLALNLSGMTIDLFDLNGRGIIEQDGYQAMLREVKPVLSAMNASGAFSARRLGVCVLVDERASYALHTKEGARIEELYPEEVFWAGLLPAMGVPMYIGTSPEDARGVAAVSGQYFRNLSQEQIERLFAENFVLLNGDALETLADLGLGHLARVDSVRWMKQNSGAYTFAQVTNGRLYTGVPNARASCVISGSDALDVSYLPQAEEEEYSALYDSFRVRRSPCQTVVGGRVLIYPFGRFASPQEIPPMLLNDVRQEILQDVLNRSGRLTAPMVEQNPYLVPYAFSSDDKAHLYLVNGSMDAVSGVPLLMANADGEYSVSALPSRGKAVAFTIRIEQGRCTLPLDIEPMESVLLTVRRVGE</sequence>
<evidence type="ECO:0000313" key="1">
    <source>
        <dbReference type="EMBL" id="MPM28598.1"/>
    </source>
</evidence>